<evidence type="ECO:0000259" key="11">
    <source>
        <dbReference type="PROSITE" id="PS50113"/>
    </source>
</evidence>
<name>A0A1H3YN43_9EURY</name>
<evidence type="ECO:0000259" key="8">
    <source>
        <dbReference type="PROSITE" id="PS50109"/>
    </source>
</evidence>
<dbReference type="Gene3D" id="3.30.565.10">
    <property type="entry name" value="Histidine kinase-like ATPase, C-terminal domain"/>
    <property type="match status" value="1"/>
</dbReference>
<dbReference type="SMART" id="SM00388">
    <property type="entry name" value="HisKA"/>
    <property type="match status" value="1"/>
</dbReference>
<accession>A0A1H3YN43</accession>
<dbReference type="AlphaFoldDB" id="A0A1H3YN43"/>
<dbReference type="InterPro" id="IPR050736">
    <property type="entry name" value="Sensor_HK_Regulatory"/>
</dbReference>
<dbReference type="InterPro" id="IPR036890">
    <property type="entry name" value="HATPase_C_sf"/>
</dbReference>
<evidence type="ECO:0000256" key="1">
    <source>
        <dbReference type="ARBA" id="ARBA00000085"/>
    </source>
</evidence>
<protein>
    <recommendedName>
        <fullName evidence="2">histidine kinase</fullName>
        <ecNumber evidence="2">2.7.13.3</ecNumber>
    </recommendedName>
</protein>
<dbReference type="PROSITE" id="PS50113">
    <property type="entry name" value="PAC"/>
    <property type="match status" value="1"/>
</dbReference>
<dbReference type="SUPFAM" id="SSF55874">
    <property type="entry name" value="ATPase domain of HSP90 chaperone/DNA topoisomerase II/histidine kinase"/>
    <property type="match status" value="1"/>
</dbReference>
<dbReference type="Pfam" id="PF00989">
    <property type="entry name" value="PAS"/>
    <property type="match status" value="1"/>
</dbReference>
<dbReference type="GO" id="GO:0000155">
    <property type="term" value="F:phosphorelay sensor kinase activity"/>
    <property type="evidence" value="ECO:0007669"/>
    <property type="project" value="InterPro"/>
</dbReference>
<dbReference type="SMART" id="SM00448">
    <property type="entry name" value="REC"/>
    <property type="match status" value="1"/>
</dbReference>
<evidence type="ECO:0000256" key="2">
    <source>
        <dbReference type="ARBA" id="ARBA00012438"/>
    </source>
</evidence>
<dbReference type="CDD" id="cd00156">
    <property type="entry name" value="REC"/>
    <property type="match status" value="1"/>
</dbReference>
<dbReference type="PROSITE" id="PS50110">
    <property type="entry name" value="RESPONSE_REGULATORY"/>
    <property type="match status" value="1"/>
</dbReference>
<dbReference type="EC" id="2.7.13.3" evidence="2"/>
<evidence type="ECO:0000256" key="3">
    <source>
        <dbReference type="ARBA" id="ARBA00022553"/>
    </source>
</evidence>
<dbReference type="Gene3D" id="3.30.450.20">
    <property type="entry name" value="PAS domain"/>
    <property type="match status" value="3"/>
</dbReference>
<dbReference type="OrthoDB" id="8127at2157"/>
<dbReference type="Pfam" id="PF08448">
    <property type="entry name" value="PAS_4"/>
    <property type="match status" value="2"/>
</dbReference>
<dbReference type="Proteomes" id="UP000236755">
    <property type="component" value="Unassembled WGS sequence"/>
</dbReference>
<keyword evidence="13" id="KW-1185">Reference proteome</keyword>
<proteinExistence type="predicted"/>
<sequence>MATTDTLERLDEIVLLHVDDDASFAQLASTFLERQDDRFRVETATSVDEGLARLDDCDVDCIVSDYDMPGQTGIDFLETVRDRDADLPFILYTGKGSETVASDAFSAGATDYLQKASGTEQYTLLANKVTNYVEKYRAEREVHRRSRAMQTATEGIAILDAAGRYVSLNEAYADICGIAPDDLVGECWDRTLTDAEAERLRAEAFPKLAAQSPWSGEATGRRPDGSTYLKQLSLAPLEDGGHVCIVRDITEQRKRERERRRYEHMLNAMTECVGIYDHEGRFVAANESLASFYDLDPQTLEGRHSALIQRLRDSAEDDPYRELLAGERDELCGEFEDDFPNHGHALVEYRFTPLTIDGDIEGAVGVARTVTDRERREWQFRRYERIVEVSGDPVYTLDTDGNFTFVNDRFVELTGYDRDAILGEHVSLLMDDEDIETGRRLITSLLTGDDDRDTFEMDVTTASGSVCTCEANVALVVTDGEFRGTVGVLRDITERKRRAAELRRKNDRLERFTDIVSHDLRNPLNVAQGRLELARETVDDPDHLDTAAASLDRCQRLIDDLLSLARDGKYIDDTEPVSLAAAARESWRHVETGDATLAVDTEATVRADRSRLHQLLENLVRNAVDHGPTGGDRAATLTITVGDCPDGFYVADDGPGIPPDERAHVFDSGYSTSADGTGFGLSIVRAIAEAHEWSVAATESDDGGARIEVTGVESA</sequence>
<dbReference type="InterPro" id="IPR011006">
    <property type="entry name" value="CheY-like_superfamily"/>
</dbReference>
<dbReference type="InterPro" id="IPR013656">
    <property type="entry name" value="PAS_4"/>
</dbReference>
<dbReference type="PROSITE" id="PS50109">
    <property type="entry name" value="HIS_KIN"/>
    <property type="match status" value="1"/>
</dbReference>
<evidence type="ECO:0000259" key="10">
    <source>
        <dbReference type="PROSITE" id="PS50112"/>
    </source>
</evidence>
<dbReference type="InterPro" id="IPR035965">
    <property type="entry name" value="PAS-like_dom_sf"/>
</dbReference>
<dbReference type="PRINTS" id="PR00344">
    <property type="entry name" value="BCTRLSENSOR"/>
</dbReference>
<evidence type="ECO:0000256" key="7">
    <source>
        <dbReference type="PROSITE-ProRule" id="PRU00169"/>
    </source>
</evidence>
<dbReference type="InterPro" id="IPR005467">
    <property type="entry name" value="His_kinase_dom"/>
</dbReference>
<dbReference type="InterPro" id="IPR003594">
    <property type="entry name" value="HATPase_dom"/>
</dbReference>
<organism evidence="12 13">
    <name type="scientific">Haloplanus vescus</name>
    <dbReference type="NCBI Taxonomy" id="555874"/>
    <lineage>
        <taxon>Archaea</taxon>
        <taxon>Methanobacteriati</taxon>
        <taxon>Methanobacteriota</taxon>
        <taxon>Stenosarchaea group</taxon>
        <taxon>Halobacteria</taxon>
        <taxon>Halobacteriales</taxon>
        <taxon>Haloferacaceae</taxon>
        <taxon>Haloplanus</taxon>
    </lineage>
</organism>
<dbReference type="NCBIfam" id="TIGR00229">
    <property type="entry name" value="sensory_box"/>
    <property type="match status" value="3"/>
</dbReference>
<dbReference type="SMART" id="SM00387">
    <property type="entry name" value="HATPase_c"/>
    <property type="match status" value="1"/>
</dbReference>
<dbReference type="EMBL" id="FNQT01000002">
    <property type="protein sequence ID" value="SEA12601.1"/>
    <property type="molecule type" value="Genomic_DNA"/>
</dbReference>
<dbReference type="InterPro" id="IPR001610">
    <property type="entry name" value="PAC"/>
</dbReference>
<feature type="domain" description="PAS" evidence="10">
    <location>
        <begin position="379"/>
        <end position="449"/>
    </location>
</feature>
<dbReference type="InterPro" id="IPR004358">
    <property type="entry name" value="Sig_transdc_His_kin-like_C"/>
</dbReference>
<dbReference type="SUPFAM" id="SSF47384">
    <property type="entry name" value="Homodimeric domain of signal transducing histidine kinase"/>
    <property type="match status" value="1"/>
</dbReference>
<feature type="domain" description="Histidine kinase" evidence="8">
    <location>
        <begin position="515"/>
        <end position="710"/>
    </location>
</feature>
<feature type="domain" description="Response regulatory" evidence="9">
    <location>
        <begin position="14"/>
        <end position="130"/>
    </location>
</feature>
<dbReference type="SMART" id="SM00086">
    <property type="entry name" value="PAC"/>
    <property type="match status" value="3"/>
</dbReference>
<evidence type="ECO:0000256" key="6">
    <source>
        <dbReference type="ARBA" id="ARBA00023012"/>
    </source>
</evidence>
<reference evidence="12 13" key="1">
    <citation type="submission" date="2016-10" db="EMBL/GenBank/DDBJ databases">
        <authorList>
            <person name="de Groot N.N."/>
        </authorList>
    </citation>
    <scope>NUCLEOTIDE SEQUENCE [LARGE SCALE GENOMIC DNA]</scope>
    <source>
        <strain evidence="12 13">CGMCC 1.8712</strain>
    </source>
</reference>
<dbReference type="PANTHER" id="PTHR43711">
    <property type="entry name" value="TWO-COMPONENT HISTIDINE KINASE"/>
    <property type="match status" value="1"/>
</dbReference>
<dbReference type="InterPro" id="IPR003661">
    <property type="entry name" value="HisK_dim/P_dom"/>
</dbReference>
<dbReference type="InterPro" id="IPR013767">
    <property type="entry name" value="PAS_fold"/>
</dbReference>
<evidence type="ECO:0000313" key="13">
    <source>
        <dbReference type="Proteomes" id="UP000236755"/>
    </source>
</evidence>
<feature type="domain" description="PAS" evidence="10">
    <location>
        <begin position="141"/>
        <end position="186"/>
    </location>
</feature>
<dbReference type="CDD" id="cd00082">
    <property type="entry name" value="HisKA"/>
    <property type="match status" value="1"/>
</dbReference>
<dbReference type="SUPFAM" id="SSF55785">
    <property type="entry name" value="PYP-like sensor domain (PAS domain)"/>
    <property type="match status" value="3"/>
</dbReference>
<feature type="modified residue" description="4-aspartylphosphate" evidence="7">
    <location>
        <position position="65"/>
    </location>
</feature>
<dbReference type="Gene3D" id="3.40.50.2300">
    <property type="match status" value="1"/>
</dbReference>
<dbReference type="Pfam" id="PF02518">
    <property type="entry name" value="HATPase_c"/>
    <property type="match status" value="1"/>
</dbReference>
<dbReference type="InterPro" id="IPR000700">
    <property type="entry name" value="PAS-assoc_C"/>
</dbReference>
<dbReference type="STRING" id="555874.SAMN04488065_1972"/>
<dbReference type="SMART" id="SM00091">
    <property type="entry name" value="PAS"/>
    <property type="match status" value="3"/>
</dbReference>
<dbReference type="Pfam" id="PF00512">
    <property type="entry name" value="HisKA"/>
    <property type="match status" value="1"/>
</dbReference>
<keyword evidence="3 7" id="KW-0597">Phosphoprotein</keyword>
<dbReference type="GO" id="GO:0006355">
    <property type="term" value="P:regulation of DNA-templated transcription"/>
    <property type="evidence" value="ECO:0007669"/>
    <property type="project" value="InterPro"/>
</dbReference>
<dbReference type="PROSITE" id="PS50112">
    <property type="entry name" value="PAS"/>
    <property type="match status" value="2"/>
</dbReference>
<dbReference type="Pfam" id="PF00072">
    <property type="entry name" value="Response_reg"/>
    <property type="match status" value="1"/>
</dbReference>
<comment type="catalytic activity">
    <reaction evidence="1">
        <text>ATP + protein L-histidine = ADP + protein N-phospho-L-histidine.</text>
        <dbReference type="EC" id="2.7.13.3"/>
    </reaction>
</comment>
<dbReference type="InterPro" id="IPR036097">
    <property type="entry name" value="HisK_dim/P_sf"/>
</dbReference>
<evidence type="ECO:0000256" key="5">
    <source>
        <dbReference type="ARBA" id="ARBA00022777"/>
    </source>
</evidence>
<evidence type="ECO:0000259" key="9">
    <source>
        <dbReference type="PROSITE" id="PS50110"/>
    </source>
</evidence>
<keyword evidence="6" id="KW-0902">Two-component regulatory system</keyword>
<dbReference type="Gene3D" id="1.10.287.130">
    <property type="match status" value="1"/>
</dbReference>
<evidence type="ECO:0000313" key="12">
    <source>
        <dbReference type="EMBL" id="SEA12601.1"/>
    </source>
</evidence>
<gene>
    <name evidence="12" type="ORF">SAMN04488065_1972</name>
</gene>
<dbReference type="RefSeq" id="WP_092634398.1">
    <property type="nucleotide sequence ID" value="NZ_FNQT01000002.1"/>
</dbReference>
<dbReference type="InterPro" id="IPR001789">
    <property type="entry name" value="Sig_transdc_resp-reg_receiver"/>
</dbReference>
<dbReference type="SUPFAM" id="SSF52172">
    <property type="entry name" value="CheY-like"/>
    <property type="match status" value="1"/>
</dbReference>
<keyword evidence="4" id="KW-0808">Transferase</keyword>
<dbReference type="CDD" id="cd00130">
    <property type="entry name" value="PAS"/>
    <property type="match status" value="2"/>
</dbReference>
<dbReference type="CDD" id="cd00075">
    <property type="entry name" value="HATPase"/>
    <property type="match status" value="1"/>
</dbReference>
<dbReference type="InterPro" id="IPR000014">
    <property type="entry name" value="PAS"/>
</dbReference>
<dbReference type="PANTHER" id="PTHR43711:SF1">
    <property type="entry name" value="HISTIDINE KINASE 1"/>
    <property type="match status" value="1"/>
</dbReference>
<keyword evidence="5" id="KW-0418">Kinase</keyword>
<evidence type="ECO:0000256" key="4">
    <source>
        <dbReference type="ARBA" id="ARBA00022679"/>
    </source>
</evidence>
<feature type="domain" description="PAC" evidence="11">
    <location>
        <begin position="453"/>
        <end position="504"/>
    </location>
</feature>